<reference evidence="15 16" key="1">
    <citation type="journal article" date="2015" name="PLoS Pathog.">
        <title>Leptomonas seymouri: Adaptations to the Dixenous Life Cycle Analyzed by Genome Sequencing, Transcriptome Profiling and Co-infection with Leishmania donovani.</title>
        <authorList>
            <person name="Kraeva N."/>
            <person name="Butenko A."/>
            <person name="Hlavacova J."/>
            <person name="Kostygov A."/>
            <person name="Myskova J."/>
            <person name="Grybchuk D."/>
            <person name="Lestinova T."/>
            <person name="Votypka J."/>
            <person name="Volf P."/>
            <person name="Opperdoes F."/>
            <person name="Flegontov P."/>
            <person name="Lukes J."/>
            <person name="Yurchenko V."/>
        </authorList>
    </citation>
    <scope>NUCLEOTIDE SEQUENCE [LARGE SCALE GENOMIC DNA]</scope>
    <source>
        <strain evidence="15 16">ATCC 30220</strain>
    </source>
</reference>
<evidence type="ECO:0000256" key="10">
    <source>
        <dbReference type="ARBA" id="ARBA00023284"/>
    </source>
</evidence>
<feature type="disulfide bond" description="Redox-active" evidence="11">
    <location>
        <begin position="382"/>
        <end position="385"/>
    </location>
</feature>
<dbReference type="InterPro" id="IPR005792">
    <property type="entry name" value="Prot_disulphide_isomerase"/>
</dbReference>
<feature type="chain" id="PRO_5005732749" description="Protein disulfide-isomerase" evidence="13">
    <location>
        <begin position="21"/>
        <end position="479"/>
    </location>
</feature>
<dbReference type="PRINTS" id="PR00421">
    <property type="entry name" value="THIOREDOXIN"/>
</dbReference>
<feature type="domain" description="Thioredoxin" evidence="14">
    <location>
        <begin position="1"/>
        <end position="124"/>
    </location>
</feature>
<dbReference type="SUPFAM" id="SSF52833">
    <property type="entry name" value="Thioredoxin-like"/>
    <property type="match status" value="3"/>
</dbReference>
<dbReference type="GO" id="GO:0003756">
    <property type="term" value="F:protein disulfide isomerase activity"/>
    <property type="evidence" value="ECO:0007669"/>
    <property type="project" value="UniProtKB-EC"/>
</dbReference>
<dbReference type="InterPro" id="IPR005788">
    <property type="entry name" value="PDI_thioredoxin-like_dom"/>
</dbReference>
<evidence type="ECO:0000256" key="3">
    <source>
        <dbReference type="ARBA" id="ARBA00006347"/>
    </source>
</evidence>
<keyword evidence="10 11" id="KW-0676">Redox-active center</keyword>
<dbReference type="GO" id="GO:0006457">
    <property type="term" value="P:protein folding"/>
    <property type="evidence" value="ECO:0007669"/>
    <property type="project" value="TreeGrafter"/>
</dbReference>
<evidence type="ECO:0000259" key="14">
    <source>
        <dbReference type="PROSITE" id="PS51352"/>
    </source>
</evidence>
<feature type="domain" description="Thioredoxin" evidence="14">
    <location>
        <begin position="340"/>
        <end position="459"/>
    </location>
</feature>
<keyword evidence="16" id="KW-1185">Reference proteome</keyword>
<evidence type="ECO:0000256" key="13">
    <source>
        <dbReference type="RuleBase" id="RU361130"/>
    </source>
</evidence>
<feature type="signal peptide" evidence="13">
    <location>
        <begin position="1"/>
        <end position="20"/>
    </location>
</feature>
<dbReference type="OrthoDB" id="427280at2759"/>
<dbReference type="PANTHER" id="PTHR18929:SF246">
    <property type="entry name" value="PROTEIN DISULFIDE ISOMERASE-LIKE 1-4"/>
    <property type="match status" value="1"/>
</dbReference>
<evidence type="ECO:0000256" key="11">
    <source>
        <dbReference type="PIRSR" id="PIRSR605792-51"/>
    </source>
</evidence>
<dbReference type="EMBL" id="LJSK01000025">
    <property type="protein sequence ID" value="KPI89399.1"/>
    <property type="molecule type" value="Genomic_DNA"/>
</dbReference>
<dbReference type="PROSITE" id="PS00194">
    <property type="entry name" value="THIOREDOXIN_1"/>
    <property type="match status" value="2"/>
</dbReference>
<sequence>MKQPLFLLALCALFLCVASAEVQVATKSNFDEAISGDLTLVKFYAPWCGHCKTLAPEFEKAAEALKGVATLVKVDCTKETELASKFGIKGFPTLIIFRNGEKLEDYNGPRTAAGITAHMKAHVGPAVTTIEKAEQLEEIKKGDLPVCIIKTADAKSALVETMTKVANSLRTQMNFVLITDAAISADDTMESVTVYRHGTEREAYSGELPMTVESAKQFLTEAMIDSFGELGEGSFMNYMEANKVKPLGWFFLDKDTAPALRKSIAAVAEKYRSQVLMSWINGDKFRQVSLQLGVPKDVKFPVLVIDFERRHHLMPIDIPITAESVSEFVGKYIKGETTQTMMSESVPDVETVDGLTTIVGHTIAKYTDGSKNAFVMFYAPWCGHCKKLHPDFEKLAKELEAVNVVIGKIDATTNDFDREKFVVNGFPTLYFIPAGGEPLAYEGGRSTADMKAYVLSHITEAPELTSSAAAPTDDQDKDL</sequence>
<dbReference type="CDD" id="cd02981">
    <property type="entry name" value="PDI_b_family"/>
    <property type="match status" value="1"/>
</dbReference>
<dbReference type="Gene3D" id="3.40.30.10">
    <property type="entry name" value="Glutaredoxin"/>
    <property type="match status" value="4"/>
</dbReference>
<accession>A0A0N0P805</accession>
<comment type="subcellular location">
    <subcellularLocation>
        <location evidence="2">Endoplasmic reticulum lumen</location>
    </subcellularLocation>
</comment>
<evidence type="ECO:0000256" key="9">
    <source>
        <dbReference type="ARBA" id="ARBA00023235"/>
    </source>
</evidence>
<dbReference type="OMA" id="FRSKHEP"/>
<keyword evidence="9 13" id="KW-0413">Isomerase</keyword>
<evidence type="ECO:0000256" key="4">
    <source>
        <dbReference type="ARBA" id="ARBA00012723"/>
    </source>
</evidence>
<dbReference type="EC" id="5.3.4.1" evidence="4 13"/>
<evidence type="ECO:0000313" key="16">
    <source>
        <dbReference type="Proteomes" id="UP000038009"/>
    </source>
</evidence>
<protein>
    <recommendedName>
        <fullName evidence="4 13">Protein disulfide-isomerase</fullName>
        <ecNumber evidence="4 13">5.3.4.1</ecNumber>
    </recommendedName>
</protein>
<dbReference type="PROSITE" id="PS51352">
    <property type="entry name" value="THIOREDOXIN_2"/>
    <property type="match status" value="2"/>
</dbReference>
<keyword evidence="5 13" id="KW-0732">Signal</keyword>
<evidence type="ECO:0000256" key="2">
    <source>
        <dbReference type="ARBA" id="ARBA00004319"/>
    </source>
</evidence>
<dbReference type="NCBIfam" id="TIGR01130">
    <property type="entry name" value="ER_PDI_fam"/>
    <property type="match status" value="1"/>
</dbReference>
<name>A0A0N0P805_LEPSE</name>
<dbReference type="NCBIfam" id="TIGR01126">
    <property type="entry name" value="pdi_dom"/>
    <property type="match status" value="1"/>
</dbReference>
<proteinExistence type="inferred from homology"/>
<keyword evidence="8 11" id="KW-1015">Disulfide bond</keyword>
<keyword evidence="6" id="KW-0677">Repeat</keyword>
<dbReference type="Pfam" id="PF00085">
    <property type="entry name" value="Thioredoxin"/>
    <property type="match status" value="2"/>
</dbReference>
<comment type="similarity">
    <text evidence="3 12">Belongs to the protein disulfide isomerase family.</text>
</comment>
<dbReference type="CDD" id="cd02961">
    <property type="entry name" value="PDI_a_family"/>
    <property type="match status" value="1"/>
</dbReference>
<evidence type="ECO:0000256" key="8">
    <source>
        <dbReference type="ARBA" id="ARBA00023157"/>
    </source>
</evidence>
<dbReference type="Pfam" id="PF13848">
    <property type="entry name" value="Thioredoxin_6"/>
    <property type="match status" value="1"/>
</dbReference>
<evidence type="ECO:0000256" key="12">
    <source>
        <dbReference type="RuleBase" id="RU004208"/>
    </source>
</evidence>
<dbReference type="VEuPathDB" id="TriTrypDB:Lsey_0025_0460"/>
<dbReference type="FunFam" id="3.40.30.10:FF:000017">
    <property type="entry name" value="Protein disulfide-isomerase A4"/>
    <property type="match status" value="1"/>
</dbReference>
<gene>
    <name evidence="15" type="ORF">ABL78_1525</name>
</gene>
<comment type="catalytic activity">
    <reaction evidence="1 13">
        <text>Catalyzes the rearrangement of -S-S- bonds in proteins.</text>
        <dbReference type="EC" id="5.3.4.1"/>
    </reaction>
</comment>
<dbReference type="GO" id="GO:0005788">
    <property type="term" value="C:endoplasmic reticulum lumen"/>
    <property type="evidence" value="ECO:0007669"/>
    <property type="project" value="UniProtKB-SubCell"/>
</dbReference>
<keyword evidence="7" id="KW-0256">Endoplasmic reticulum</keyword>
<dbReference type="Proteomes" id="UP000038009">
    <property type="component" value="Unassembled WGS sequence"/>
</dbReference>
<dbReference type="InterPro" id="IPR013766">
    <property type="entry name" value="Thioredoxin_domain"/>
</dbReference>
<dbReference type="CDD" id="cd02995">
    <property type="entry name" value="PDI_a_PDI_a'_C"/>
    <property type="match status" value="1"/>
</dbReference>
<dbReference type="AlphaFoldDB" id="A0A0N0P805"/>
<evidence type="ECO:0000256" key="1">
    <source>
        <dbReference type="ARBA" id="ARBA00001182"/>
    </source>
</evidence>
<evidence type="ECO:0000313" key="15">
    <source>
        <dbReference type="EMBL" id="KPI89399.1"/>
    </source>
</evidence>
<comment type="caution">
    <text evidence="15">The sequence shown here is derived from an EMBL/GenBank/DDBJ whole genome shotgun (WGS) entry which is preliminary data.</text>
</comment>
<evidence type="ECO:0000256" key="7">
    <source>
        <dbReference type="ARBA" id="ARBA00022824"/>
    </source>
</evidence>
<dbReference type="InterPro" id="IPR036249">
    <property type="entry name" value="Thioredoxin-like_sf"/>
</dbReference>
<dbReference type="GO" id="GO:0034976">
    <property type="term" value="P:response to endoplasmic reticulum stress"/>
    <property type="evidence" value="ECO:0007669"/>
    <property type="project" value="TreeGrafter"/>
</dbReference>
<organism evidence="15 16">
    <name type="scientific">Leptomonas seymouri</name>
    <dbReference type="NCBI Taxonomy" id="5684"/>
    <lineage>
        <taxon>Eukaryota</taxon>
        <taxon>Discoba</taxon>
        <taxon>Euglenozoa</taxon>
        <taxon>Kinetoplastea</taxon>
        <taxon>Metakinetoplastina</taxon>
        <taxon>Trypanosomatida</taxon>
        <taxon>Trypanosomatidae</taxon>
        <taxon>Leishmaniinae</taxon>
        <taxon>Leptomonas</taxon>
    </lineage>
</organism>
<feature type="disulfide bond" description="Redox-active" evidence="11">
    <location>
        <begin position="48"/>
        <end position="51"/>
    </location>
</feature>
<dbReference type="PANTHER" id="PTHR18929">
    <property type="entry name" value="PROTEIN DISULFIDE ISOMERASE"/>
    <property type="match status" value="1"/>
</dbReference>
<dbReference type="InterPro" id="IPR017937">
    <property type="entry name" value="Thioredoxin_CS"/>
</dbReference>
<evidence type="ECO:0000256" key="5">
    <source>
        <dbReference type="ARBA" id="ARBA00022729"/>
    </source>
</evidence>
<dbReference type="CDD" id="cd02982">
    <property type="entry name" value="PDI_b'_family"/>
    <property type="match status" value="1"/>
</dbReference>
<evidence type="ECO:0000256" key="6">
    <source>
        <dbReference type="ARBA" id="ARBA00022737"/>
    </source>
</evidence>